<organism evidence="6 7">
    <name type="scientific">Zoogloea oleivorans</name>
    <dbReference type="NCBI Taxonomy" id="1552750"/>
    <lineage>
        <taxon>Bacteria</taxon>
        <taxon>Pseudomonadati</taxon>
        <taxon>Pseudomonadota</taxon>
        <taxon>Betaproteobacteria</taxon>
        <taxon>Rhodocyclales</taxon>
        <taxon>Zoogloeaceae</taxon>
        <taxon>Zoogloea</taxon>
    </lineage>
</organism>
<sequence length="244" mass="25306">MAATLPGIPPMKPAASLPALFFSLLALIGASNSAIARQDPAPVRTEISRFLNIQTRSLPGEVNIKVGDFPIDNQLPPCLQLEAFLPPGARAWGRITVGIRCLAPSAWSAYVPAEVRVKGLYLITAAPLSAGQILGPDDVRREAGELTAQAPDVLTDPTQAVGHAAKTSLAAGRPLTASHLRLPPAVVQGQPVKVIYRGPGFQVANDGTALSSAGDGQGAQVRLANGQVVRGVARNGGFVEIILP</sequence>
<evidence type="ECO:0000313" key="6">
    <source>
        <dbReference type="EMBL" id="TYC50592.1"/>
    </source>
</evidence>
<name>A0A6C2CAK7_9RHOO</name>
<keyword evidence="6" id="KW-0969">Cilium</keyword>
<dbReference type="InterPro" id="IPR017585">
    <property type="entry name" value="SAF_FlgA"/>
</dbReference>
<dbReference type="InterPro" id="IPR041231">
    <property type="entry name" value="FlgA_N"/>
</dbReference>
<dbReference type="AlphaFoldDB" id="A0A6C2CAK7"/>
<evidence type="ECO:0000313" key="7">
    <source>
        <dbReference type="Proteomes" id="UP000389128"/>
    </source>
</evidence>
<dbReference type="InterPro" id="IPR013974">
    <property type="entry name" value="SAF"/>
</dbReference>
<dbReference type="NCBIfam" id="TIGR03170">
    <property type="entry name" value="flgA_cterm"/>
    <property type="match status" value="1"/>
</dbReference>
<dbReference type="GO" id="GO:0042597">
    <property type="term" value="C:periplasmic space"/>
    <property type="evidence" value="ECO:0007669"/>
    <property type="project" value="UniProtKB-SubCell"/>
</dbReference>
<reference evidence="6 7" key="1">
    <citation type="submission" date="2019-01" db="EMBL/GenBank/DDBJ databases">
        <title>Zoogloea oleivorans genome sequencing and assembly.</title>
        <authorList>
            <person name="Tancsics A."/>
            <person name="Farkas M."/>
            <person name="Kriszt B."/>
            <person name="Maroti G."/>
            <person name="Horvath B."/>
        </authorList>
    </citation>
    <scope>NUCLEOTIDE SEQUENCE [LARGE SCALE GENOMIC DNA]</scope>
    <source>
        <strain evidence="6 7">Buc</strain>
    </source>
</reference>
<dbReference type="Pfam" id="PF17656">
    <property type="entry name" value="ChapFlgA_N"/>
    <property type="match status" value="1"/>
</dbReference>
<dbReference type="Proteomes" id="UP000389128">
    <property type="component" value="Unassembled WGS sequence"/>
</dbReference>
<comment type="function">
    <text evidence="4">Involved in the assembly process of the P-ring formation. It may associate with FlgF on the rod constituting a structure essential for the P-ring assembly or may act as a modulator protein for the P-ring assembly.</text>
</comment>
<dbReference type="Pfam" id="PF13144">
    <property type="entry name" value="ChapFlgA"/>
    <property type="match status" value="1"/>
</dbReference>
<dbReference type="SMART" id="SM00858">
    <property type="entry name" value="SAF"/>
    <property type="match status" value="1"/>
</dbReference>
<evidence type="ECO:0000256" key="3">
    <source>
        <dbReference type="ARBA" id="ARBA00022764"/>
    </source>
</evidence>
<keyword evidence="6" id="KW-0282">Flagellum</keyword>
<dbReference type="Gene3D" id="2.30.30.760">
    <property type="match status" value="1"/>
</dbReference>
<protein>
    <recommendedName>
        <fullName evidence="4">Flagella basal body P-ring formation protein FlgA</fullName>
    </recommendedName>
</protein>
<feature type="domain" description="SAF" evidence="5">
    <location>
        <begin position="119"/>
        <end position="181"/>
    </location>
</feature>
<comment type="caution">
    <text evidence="6">The sequence shown here is derived from an EMBL/GenBank/DDBJ whole genome shotgun (WGS) entry which is preliminary data.</text>
</comment>
<evidence type="ECO:0000259" key="5">
    <source>
        <dbReference type="SMART" id="SM00858"/>
    </source>
</evidence>
<evidence type="ECO:0000256" key="2">
    <source>
        <dbReference type="ARBA" id="ARBA00022729"/>
    </source>
</evidence>
<dbReference type="EMBL" id="SDKK01000053">
    <property type="protein sequence ID" value="TYC50592.1"/>
    <property type="molecule type" value="Genomic_DNA"/>
</dbReference>
<keyword evidence="3 4" id="KW-0574">Periplasm</keyword>
<dbReference type="OrthoDB" id="8561436at2"/>
<keyword evidence="2" id="KW-0732">Signal</keyword>
<gene>
    <name evidence="6" type="primary">flgA</name>
    <name evidence="6" type="ORF">ETQ85_25195</name>
</gene>
<dbReference type="PANTHER" id="PTHR36307">
    <property type="entry name" value="FLAGELLA BASAL BODY P-RING FORMATION PROTEIN FLGA"/>
    <property type="match status" value="1"/>
</dbReference>
<comment type="similarity">
    <text evidence="4">Belongs to the FlgA family.</text>
</comment>
<keyword evidence="4" id="KW-1005">Bacterial flagellum biogenesis</keyword>
<dbReference type="CDD" id="cd11614">
    <property type="entry name" value="SAF_CpaB_FlgA_like"/>
    <property type="match status" value="1"/>
</dbReference>
<comment type="subcellular location">
    <subcellularLocation>
        <location evidence="1 4">Periplasm</location>
    </subcellularLocation>
</comment>
<dbReference type="GO" id="GO:0044780">
    <property type="term" value="P:bacterial-type flagellum assembly"/>
    <property type="evidence" value="ECO:0007669"/>
    <property type="project" value="InterPro"/>
</dbReference>
<keyword evidence="6" id="KW-0966">Cell projection</keyword>
<keyword evidence="7" id="KW-1185">Reference proteome</keyword>
<accession>A0A6C2CAK7</accession>
<evidence type="ECO:0000256" key="4">
    <source>
        <dbReference type="RuleBase" id="RU362063"/>
    </source>
</evidence>
<dbReference type="Gene3D" id="3.90.1210.10">
    <property type="entry name" value="Antifreeze-like/N-acetylneuraminic acid synthase C-terminal domain"/>
    <property type="match status" value="1"/>
</dbReference>
<evidence type="ECO:0000256" key="1">
    <source>
        <dbReference type="ARBA" id="ARBA00004418"/>
    </source>
</evidence>
<dbReference type="InterPro" id="IPR039246">
    <property type="entry name" value="Flagellar_FlgA"/>
</dbReference>
<proteinExistence type="inferred from homology"/>
<dbReference type="PANTHER" id="PTHR36307:SF1">
    <property type="entry name" value="FLAGELLA BASAL BODY P-RING FORMATION PROTEIN FLGA"/>
    <property type="match status" value="1"/>
</dbReference>